<comment type="caution">
    <text evidence="3">The sequence shown here is derived from an EMBL/GenBank/DDBJ whole genome shotgun (WGS) entry which is preliminary data.</text>
</comment>
<dbReference type="OrthoDB" id="4753220at2"/>
<dbReference type="InterPro" id="IPR046253">
    <property type="entry name" value="DUF6286"/>
</dbReference>
<reference evidence="3 4" key="1">
    <citation type="submission" date="2018-08" db="EMBL/GenBank/DDBJ databases">
        <title>Aeromicrobium sp. M2KJ-4, whole genome shotgun sequence.</title>
        <authorList>
            <person name="Tuo L."/>
        </authorList>
    </citation>
    <scope>NUCLEOTIDE SEQUENCE [LARGE SCALE GENOMIC DNA]</scope>
    <source>
        <strain evidence="3 4">M2KJ-4</strain>
    </source>
</reference>
<keyword evidence="4" id="KW-1185">Reference proteome</keyword>
<keyword evidence="1" id="KW-0472">Membrane</keyword>
<keyword evidence="1" id="KW-0812">Transmembrane</keyword>
<dbReference type="Pfam" id="PF19803">
    <property type="entry name" value="DUF6286"/>
    <property type="match status" value="1"/>
</dbReference>
<evidence type="ECO:0000313" key="4">
    <source>
        <dbReference type="Proteomes" id="UP000265581"/>
    </source>
</evidence>
<dbReference type="Proteomes" id="UP000265581">
    <property type="component" value="Unassembled WGS sequence"/>
</dbReference>
<evidence type="ECO:0000259" key="2">
    <source>
        <dbReference type="Pfam" id="PF19803"/>
    </source>
</evidence>
<dbReference type="RefSeq" id="WP_119703698.1">
    <property type="nucleotide sequence ID" value="NZ_JBHSOI010000001.1"/>
</dbReference>
<sequence>MTTTVSPPKGRPAASGVALVLGVALVGVAVVAVHDLAVDQDWATGSSWTGSLVDRLDGLTAGAGVVAVGVVLTLVGLLVLVAAVKPAPRTHQATPGEADLWVTPGAVRAVAVGAAEDTAGVESARARLRRGRLSVTAQSDDPGADRLVEAAVRESLAGLTAHDIVVTTEKVKHDS</sequence>
<dbReference type="EMBL" id="QUBR01000001">
    <property type="protein sequence ID" value="REK73589.1"/>
    <property type="molecule type" value="Genomic_DNA"/>
</dbReference>
<evidence type="ECO:0000256" key="1">
    <source>
        <dbReference type="SAM" id="Phobius"/>
    </source>
</evidence>
<accession>A0A371PCC4</accession>
<evidence type="ECO:0000313" key="3">
    <source>
        <dbReference type="EMBL" id="REK73589.1"/>
    </source>
</evidence>
<keyword evidence="1" id="KW-1133">Transmembrane helix</keyword>
<feature type="transmembrane region" description="Helical" evidence="1">
    <location>
        <begin position="58"/>
        <end position="84"/>
    </location>
</feature>
<proteinExistence type="predicted"/>
<organism evidence="3 4">
    <name type="scientific">Aeromicrobium endophyticum</name>
    <dbReference type="NCBI Taxonomy" id="2292704"/>
    <lineage>
        <taxon>Bacteria</taxon>
        <taxon>Bacillati</taxon>
        <taxon>Actinomycetota</taxon>
        <taxon>Actinomycetes</taxon>
        <taxon>Propionibacteriales</taxon>
        <taxon>Nocardioidaceae</taxon>
        <taxon>Aeromicrobium</taxon>
    </lineage>
</organism>
<name>A0A371PCC4_9ACTN</name>
<feature type="domain" description="DUF6286" evidence="2">
    <location>
        <begin position="74"/>
        <end position="160"/>
    </location>
</feature>
<feature type="transmembrane region" description="Helical" evidence="1">
    <location>
        <begin position="12"/>
        <end position="38"/>
    </location>
</feature>
<protein>
    <recommendedName>
        <fullName evidence="2">DUF6286 domain-containing protein</fullName>
    </recommendedName>
</protein>
<gene>
    <name evidence="3" type="ORF">DX116_08620</name>
</gene>
<dbReference type="AlphaFoldDB" id="A0A371PCC4"/>